<dbReference type="Proteomes" id="UP001202328">
    <property type="component" value="Unassembled WGS sequence"/>
</dbReference>
<name>A0AAD4T6K9_9MAGN</name>
<organism evidence="1 2">
    <name type="scientific">Papaver atlanticum</name>
    <dbReference type="NCBI Taxonomy" id="357466"/>
    <lineage>
        <taxon>Eukaryota</taxon>
        <taxon>Viridiplantae</taxon>
        <taxon>Streptophyta</taxon>
        <taxon>Embryophyta</taxon>
        <taxon>Tracheophyta</taxon>
        <taxon>Spermatophyta</taxon>
        <taxon>Magnoliopsida</taxon>
        <taxon>Ranunculales</taxon>
        <taxon>Papaveraceae</taxon>
        <taxon>Papaveroideae</taxon>
        <taxon>Papaver</taxon>
    </lineage>
</organism>
<dbReference type="AlphaFoldDB" id="A0AAD4T6K9"/>
<evidence type="ECO:0000313" key="2">
    <source>
        <dbReference type="Proteomes" id="UP001202328"/>
    </source>
</evidence>
<accession>A0AAD4T6K9</accession>
<reference evidence="1" key="1">
    <citation type="submission" date="2022-04" db="EMBL/GenBank/DDBJ databases">
        <title>A functionally conserved STORR gene fusion in Papaver species that diverged 16.8 million years ago.</title>
        <authorList>
            <person name="Catania T."/>
        </authorList>
    </citation>
    <scope>NUCLEOTIDE SEQUENCE</scope>
    <source>
        <strain evidence="1">S-188037</strain>
    </source>
</reference>
<gene>
    <name evidence="1" type="ORF">MKW98_029718</name>
</gene>
<sequence>MKREEEIVIEEVITDFSQSPSNSSEAGDESLNLELINSSLCFDEEKDDSSSDVVRLIPSIVDGAGDVGEIQKRDSRFLAYQEGKLFIPRTEIVVNFQSKRTAAHEVNGCNMLNLDFNDEFCQFEDQKIIDEDNLNQFSPNSINFIRLYLITHLTQITSMGNVMSSAQYTRLLFDRGRVFNWSILVNQYTDELAYELNSVHEYGLEFLLLNKDAFLIVKDGESCYGKKLFVKRLQRGGVTSYSYGRRLFDRGKEFDVLRSGYSAYELTVELGFCFDFLFKYLNLFFFWLKMVTVMLLSSRLIKCCSKTVFSGQS</sequence>
<protein>
    <submittedName>
        <fullName evidence="1">Uncharacterized protein</fullName>
    </submittedName>
</protein>
<dbReference type="EMBL" id="JAJJMB010005286">
    <property type="protein sequence ID" value="KAI3939942.1"/>
    <property type="molecule type" value="Genomic_DNA"/>
</dbReference>
<proteinExistence type="predicted"/>
<evidence type="ECO:0000313" key="1">
    <source>
        <dbReference type="EMBL" id="KAI3939942.1"/>
    </source>
</evidence>
<keyword evidence="2" id="KW-1185">Reference proteome</keyword>
<comment type="caution">
    <text evidence="1">The sequence shown here is derived from an EMBL/GenBank/DDBJ whole genome shotgun (WGS) entry which is preliminary data.</text>
</comment>